<dbReference type="InterPro" id="IPR011112">
    <property type="entry name" value="Rho-like_N"/>
</dbReference>
<dbReference type="InterPro" id="IPR003593">
    <property type="entry name" value="AAA+_ATPase"/>
</dbReference>
<dbReference type="GO" id="GO:0008186">
    <property type="term" value="F:ATP-dependent activity, acting on RNA"/>
    <property type="evidence" value="ECO:0007669"/>
    <property type="project" value="UniProtKB-UniRule"/>
</dbReference>
<sequence length="597" mass="67116">MSIFAIIFLQKTQPEFFAEYLTPIINPIGHRPLILHNAIVLRYKLFLRRIYMDYSKMTIVELRALAKEKGVKSTTTLNKAGLIAALESIGGGEEKPAAKEPEKVAEVKTLYTEKTRAGQTETGVQYASRPQMRQPEHIQRPYQSRPQNNYAQNQYSGQGQTQGQQPHTRQVRSLTSEEVKQNMIAAVNAITSNKEMALSIQQQFLALGTNGDIASLDSGETKTGILEVMPEGFGFIRCDNYLPGENDVYVSPAHIRRFNLKTGDIIVGNTRVKSNTEKFAAILYIRTVNGKYIKESLERPKFEDLTPIFPNRRIRLETPGENVISMRMVDLIAPIGKGQRGMLVSQPKAGKTTLLKQIARAITENNPEMHLIILLIDERPEEVTDMKDSIMGEKVEIIYSTFDEAPENHKRVSEMVIERAKRLVEYKKDVIILLDSITRLARAYNLTVSPSGRTLSGGLDPAALHMPKRFFGAARNMREGGSLTILATALVDTGSRMDDVVFEEFKGTGNMELVLDRSLSEKRIFPAIDLAKSGTRRDDLLFTQSEADANDIIKRTLSARNVEDGVENIIKIFKTFETNEEAVSYINKQFGDKKLIR</sequence>
<evidence type="ECO:0000256" key="6">
    <source>
        <dbReference type="ARBA" id="ARBA00022884"/>
    </source>
</evidence>
<keyword evidence="4 9" id="KW-0347">Helicase</keyword>
<comment type="function">
    <text evidence="9">Facilitates transcription termination by a mechanism that involves Rho binding to the nascent RNA, activation of Rho's RNA-dependent ATPase activity, and release of the mRNA from the DNA template.</text>
</comment>
<reference evidence="14 15" key="1">
    <citation type="submission" date="2013-06" db="EMBL/GenBank/DDBJ databases">
        <authorList>
            <person name="Weinstock G."/>
            <person name="Sodergren E."/>
            <person name="Clifton S."/>
            <person name="Fulton L."/>
            <person name="Fulton B."/>
            <person name="Courtney L."/>
            <person name="Fronick C."/>
            <person name="Harrison M."/>
            <person name="Strong C."/>
            <person name="Farmer C."/>
            <person name="Delahaunty K."/>
            <person name="Markovic C."/>
            <person name="Hall O."/>
            <person name="Minx P."/>
            <person name="Tomlinson C."/>
            <person name="Mitreva M."/>
            <person name="Nelson J."/>
            <person name="Hou S."/>
            <person name="Wollam A."/>
            <person name="Pepin K.H."/>
            <person name="Johnson M."/>
            <person name="Bhonagiri V."/>
            <person name="Nash W.E."/>
            <person name="Warren W."/>
            <person name="Chinwalla A."/>
            <person name="Mardis E.R."/>
            <person name="Wilson R.K."/>
        </authorList>
    </citation>
    <scope>NUCLEOTIDE SEQUENCE [LARGE SCALE GENOMIC DNA]</scope>
    <source>
        <strain evidence="14 15">ATCC 51271</strain>
    </source>
</reference>
<evidence type="ECO:0000256" key="10">
    <source>
        <dbReference type="NCBIfam" id="TIGR00767"/>
    </source>
</evidence>
<feature type="region of interest" description="Disordered" evidence="12">
    <location>
        <begin position="117"/>
        <end position="176"/>
    </location>
</feature>
<dbReference type="GO" id="GO:0004386">
    <property type="term" value="F:helicase activity"/>
    <property type="evidence" value="ECO:0007669"/>
    <property type="project" value="UniProtKB-UniRule"/>
</dbReference>
<comment type="caution">
    <text evidence="14">The sequence shown here is derived from an EMBL/GenBank/DDBJ whole genome shotgun (WGS) entry which is preliminary data.</text>
</comment>
<dbReference type="InterPro" id="IPR011113">
    <property type="entry name" value="Rho_RNA-bd"/>
</dbReference>
<keyword evidence="15" id="KW-1185">Reference proteome</keyword>
<dbReference type="NCBIfam" id="NF006886">
    <property type="entry name" value="PRK09376.1"/>
    <property type="match status" value="1"/>
</dbReference>
<dbReference type="PANTHER" id="PTHR46425">
    <property type="entry name" value="TRANSCRIPTION TERMINATION FACTOR RHO"/>
    <property type="match status" value="1"/>
</dbReference>
<keyword evidence="2 9" id="KW-0547">Nucleotide-binding</keyword>
<protein>
    <recommendedName>
        <fullName evidence="9 10">Transcription termination factor Rho</fullName>
        <ecNumber evidence="9 10">3.6.4.-</ecNumber>
    </recommendedName>
    <alternativeName>
        <fullName evidence="9">ATP-dependent helicase Rho</fullName>
    </alternativeName>
</protein>
<dbReference type="Proteomes" id="UP000018227">
    <property type="component" value="Unassembled WGS sequence"/>
</dbReference>
<evidence type="ECO:0000256" key="5">
    <source>
        <dbReference type="ARBA" id="ARBA00022840"/>
    </source>
</evidence>
<dbReference type="STRING" id="592026.GCWU0000282_001120"/>
<dbReference type="SMART" id="SM00382">
    <property type="entry name" value="AAA"/>
    <property type="match status" value="1"/>
</dbReference>
<dbReference type="CDD" id="cd04459">
    <property type="entry name" value="Rho_CSD"/>
    <property type="match status" value="1"/>
</dbReference>
<dbReference type="InterPro" id="IPR036361">
    <property type="entry name" value="SAP_dom_sf"/>
</dbReference>
<keyword evidence="7 9" id="KW-0805">Transcription regulation</keyword>
<dbReference type="SMART" id="SM00357">
    <property type="entry name" value="CSP"/>
    <property type="match status" value="1"/>
</dbReference>
<dbReference type="InterPro" id="IPR004665">
    <property type="entry name" value="Term_rho"/>
</dbReference>
<dbReference type="HAMAP" id="MF_01884">
    <property type="entry name" value="Rho"/>
    <property type="match status" value="1"/>
</dbReference>
<dbReference type="EMBL" id="ACIL03000007">
    <property type="protein sequence ID" value="ESL03952.1"/>
    <property type="molecule type" value="Genomic_DNA"/>
</dbReference>
<feature type="binding site" evidence="9">
    <location>
        <begin position="336"/>
        <end position="341"/>
    </location>
    <ligand>
        <name>ATP</name>
        <dbReference type="ChEBI" id="CHEBI:30616"/>
    </ligand>
</feature>
<feature type="binding site" evidence="9">
    <location>
        <begin position="348"/>
        <end position="353"/>
    </location>
    <ligand>
        <name>ATP</name>
        <dbReference type="ChEBI" id="CHEBI:30616"/>
    </ligand>
</feature>
<dbReference type="InterPro" id="IPR000194">
    <property type="entry name" value="ATPase_F1/V1/A1_a/bsu_nucl-bd"/>
</dbReference>
<dbReference type="GO" id="GO:0003723">
    <property type="term" value="F:RNA binding"/>
    <property type="evidence" value="ECO:0007669"/>
    <property type="project" value="UniProtKB-UniRule"/>
</dbReference>
<keyword evidence="1 9" id="KW-0806">Transcription termination</keyword>
<keyword evidence="5 9" id="KW-0067">ATP-binding</keyword>
<accession>V2Y783</accession>
<dbReference type="PANTHER" id="PTHR46425:SF1">
    <property type="entry name" value="TRANSCRIPTION TERMINATION FACTOR RHO"/>
    <property type="match status" value="1"/>
</dbReference>
<dbReference type="SMART" id="SM00959">
    <property type="entry name" value="Rho_N"/>
    <property type="match status" value="1"/>
</dbReference>
<evidence type="ECO:0000259" key="13">
    <source>
        <dbReference type="PROSITE" id="PS51856"/>
    </source>
</evidence>
<evidence type="ECO:0000256" key="2">
    <source>
        <dbReference type="ARBA" id="ARBA00022741"/>
    </source>
</evidence>
<dbReference type="GO" id="GO:0006353">
    <property type="term" value="P:DNA-templated transcription termination"/>
    <property type="evidence" value="ECO:0007669"/>
    <property type="project" value="UniProtKB-UniRule"/>
</dbReference>
<evidence type="ECO:0000256" key="3">
    <source>
        <dbReference type="ARBA" id="ARBA00022801"/>
    </source>
</evidence>
<dbReference type="Pfam" id="PF07497">
    <property type="entry name" value="Rho_RNA_bind"/>
    <property type="match status" value="1"/>
</dbReference>
<feature type="compositionally biased region" description="Low complexity" evidence="12">
    <location>
        <begin position="152"/>
        <end position="165"/>
    </location>
</feature>
<feature type="domain" description="Rho RNA-BD" evidence="13">
    <location>
        <begin position="219"/>
        <end position="292"/>
    </location>
</feature>
<proteinExistence type="inferred from homology"/>
<dbReference type="InterPro" id="IPR011129">
    <property type="entry name" value="CSD"/>
</dbReference>
<dbReference type="SUPFAM" id="SSF50249">
    <property type="entry name" value="Nucleic acid-binding proteins"/>
    <property type="match status" value="1"/>
</dbReference>
<keyword evidence="8 9" id="KW-0804">Transcription</keyword>
<gene>
    <name evidence="9" type="primary">rho</name>
    <name evidence="14" type="ORF">GCWU0000282_001120</name>
</gene>
<dbReference type="Gene3D" id="3.40.50.300">
    <property type="entry name" value="P-loop containing nucleotide triphosphate hydrolases"/>
    <property type="match status" value="1"/>
</dbReference>
<name>V2Y783_9FIRM</name>
<evidence type="ECO:0000256" key="4">
    <source>
        <dbReference type="ARBA" id="ARBA00022806"/>
    </source>
</evidence>
<dbReference type="Pfam" id="PF00006">
    <property type="entry name" value="ATP-synt_ab"/>
    <property type="match status" value="1"/>
</dbReference>
<feature type="compositionally biased region" description="Polar residues" evidence="12">
    <location>
        <begin position="141"/>
        <end position="151"/>
    </location>
</feature>
<comment type="similarity">
    <text evidence="9 11">Belongs to the Rho family.</text>
</comment>
<evidence type="ECO:0000313" key="15">
    <source>
        <dbReference type="Proteomes" id="UP000018227"/>
    </source>
</evidence>
<dbReference type="Gene3D" id="1.10.720.30">
    <property type="entry name" value="SAP domain"/>
    <property type="match status" value="1"/>
</dbReference>
<evidence type="ECO:0000313" key="14">
    <source>
        <dbReference type="EMBL" id="ESL03952.1"/>
    </source>
</evidence>
<dbReference type="EC" id="3.6.4.-" evidence="9 10"/>
<evidence type="ECO:0000256" key="9">
    <source>
        <dbReference type="HAMAP-Rule" id="MF_01884"/>
    </source>
</evidence>
<dbReference type="CDD" id="cd01128">
    <property type="entry name" value="rho_factor_C"/>
    <property type="match status" value="1"/>
</dbReference>
<feature type="binding site" evidence="9">
    <location>
        <position position="379"/>
    </location>
    <ligand>
        <name>ATP</name>
        <dbReference type="ChEBI" id="CHEBI:30616"/>
    </ligand>
</feature>
<evidence type="ECO:0000256" key="12">
    <source>
        <dbReference type="SAM" id="MobiDB-lite"/>
    </source>
</evidence>
<evidence type="ECO:0000256" key="1">
    <source>
        <dbReference type="ARBA" id="ARBA00022472"/>
    </source>
</evidence>
<comment type="caution">
    <text evidence="9">Lacks conserved residue(s) required for the propagation of feature annotation.</text>
</comment>
<dbReference type="Gene3D" id="2.40.50.140">
    <property type="entry name" value="Nucleic acid-binding proteins"/>
    <property type="match status" value="1"/>
</dbReference>
<dbReference type="NCBIfam" id="TIGR00767">
    <property type="entry name" value="rho"/>
    <property type="match status" value="1"/>
</dbReference>
<dbReference type="InterPro" id="IPR041703">
    <property type="entry name" value="Rho_factor_ATP-bd"/>
</dbReference>
<dbReference type="GO" id="GO:0005524">
    <property type="term" value="F:ATP binding"/>
    <property type="evidence" value="ECO:0007669"/>
    <property type="project" value="UniProtKB-UniRule"/>
</dbReference>
<dbReference type="PROSITE" id="PS51856">
    <property type="entry name" value="RHO_RNA_BD"/>
    <property type="match status" value="1"/>
</dbReference>
<dbReference type="InterPro" id="IPR027417">
    <property type="entry name" value="P-loop_NTPase"/>
</dbReference>
<dbReference type="SUPFAM" id="SSF52540">
    <property type="entry name" value="P-loop containing nucleoside triphosphate hydrolases"/>
    <property type="match status" value="1"/>
</dbReference>
<dbReference type="eggNOG" id="COG1158">
    <property type="taxonomic scope" value="Bacteria"/>
</dbReference>
<dbReference type="AlphaFoldDB" id="V2Y783"/>
<dbReference type="HOGENOM" id="CLU_016377_4_2_9"/>
<evidence type="ECO:0000256" key="11">
    <source>
        <dbReference type="PROSITE-ProRule" id="PRU01203"/>
    </source>
</evidence>
<evidence type="ECO:0000256" key="7">
    <source>
        <dbReference type="ARBA" id="ARBA00023015"/>
    </source>
</evidence>
<dbReference type="GO" id="GO:0016787">
    <property type="term" value="F:hydrolase activity"/>
    <property type="evidence" value="ECO:0007669"/>
    <property type="project" value="UniProtKB-KW"/>
</dbReference>
<comment type="subunit">
    <text evidence="9">Homohexamer. The homohexamer assembles into an open ring structure.</text>
</comment>
<dbReference type="InterPro" id="IPR012340">
    <property type="entry name" value="NA-bd_OB-fold"/>
</dbReference>
<keyword evidence="6 9" id="KW-0694">RNA-binding</keyword>
<organism evidence="14 15">
    <name type="scientific">Catonella morbi ATCC 51271</name>
    <dbReference type="NCBI Taxonomy" id="592026"/>
    <lineage>
        <taxon>Bacteria</taxon>
        <taxon>Bacillati</taxon>
        <taxon>Bacillota</taxon>
        <taxon>Clostridia</taxon>
        <taxon>Lachnospirales</taxon>
        <taxon>Lachnospiraceae</taxon>
        <taxon>Catonella</taxon>
    </lineage>
</organism>
<keyword evidence="3 9" id="KW-0378">Hydrolase</keyword>
<evidence type="ECO:0000256" key="8">
    <source>
        <dbReference type="ARBA" id="ARBA00023163"/>
    </source>
</evidence>